<reference evidence="3 4" key="1">
    <citation type="submission" date="2015-03" db="EMBL/GenBank/DDBJ databases">
        <title>Genomics and transcriptomics of the oil-accumulating basidiomycete yeast T. oleaginosus allow insights into substrate utilization and the diverse evolutionary trajectories of mating systems in fungi.</title>
        <authorList>
            <consortium name="DOE Joint Genome Institute"/>
            <person name="Kourist R."/>
            <person name="Kracht O."/>
            <person name="Bracharz F."/>
            <person name="Lipzen A."/>
            <person name="Nolan M."/>
            <person name="Ohm R."/>
            <person name="Grigoriev I."/>
            <person name="Sun S."/>
            <person name="Heitman J."/>
            <person name="Bruck T."/>
            <person name="Nowrousian M."/>
        </authorList>
    </citation>
    <scope>NUCLEOTIDE SEQUENCE [LARGE SCALE GENOMIC DNA]</scope>
    <source>
        <strain evidence="3 4">IBC0246</strain>
    </source>
</reference>
<protein>
    <submittedName>
        <fullName evidence="3">Phosphatases II</fullName>
    </submittedName>
</protein>
<sequence>MSASVPNLRMVSATVSGHVIKTSESHPIIISPFIPTEILATLGKYLVMIPTETTKPLVLTSDIDVPSLLLACAPPNQCPSEAGLVGITSQPTRLGNLLLSSCPGKRLRMDGPVKGRGPVCRDLRADMRRIKGEGVGAIVCCLDDEELALLGVPWDYYREVASDIGLDIIRLPMPDGFTPVSLQLFDAQVSLIAQRYTLQGINVLVHCRGGIGRAGLTACAWAIKMGFVQPHPSLASTINKSEAISPYERQIVMSIVERVIAMIRSRRGLKAIESMEQVQFLSTYVTWLRECTTA</sequence>
<dbReference type="InterPro" id="IPR050561">
    <property type="entry name" value="PTP"/>
</dbReference>
<dbReference type="InterPro" id="IPR029021">
    <property type="entry name" value="Prot-tyrosine_phosphatase-like"/>
</dbReference>
<evidence type="ECO:0000313" key="4">
    <source>
        <dbReference type="Proteomes" id="UP000053611"/>
    </source>
</evidence>
<organism evidence="3 4">
    <name type="scientific">Cutaneotrichosporon oleaginosum</name>
    <dbReference type="NCBI Taxonomy" id="879819"/>
    <lineage>
        <taxon>Eukaryota</taxon>
        <taxon>Fungi</taxon>
        <taxon>Dikarya</taxon>
        <taxon>Basidiomycota</taxon>
        <taxon>Agaricomycotina</taxon>
        <taxon>Tremellomycetes</taxon>
        <taxon>Trichosporonales</taxon>
        <taxon>Trichosporonaceae</taxon>
        <taxon>Cutaneotrichosporon</taxon>
    </lineage>
</organism>
<dbReference type="Gene3D" id="3.90.190.10">
    <property type="entry name" value="Protein tyrosine phosphatase superfamily"/>
    <property type="match status" value="1"/>
</dbReference>
<dbReference type="PROSITE" id="PS50056">
    <property type="entry name" value="TYR_PHOSPHATASE_2"/>
    <property type="match status" value="1"/>
</dbReference>
<dbReference type="AlphaFoldDB" id="A0A0J0XTY6"/>
<dbReference type="RefSeq" id="XP_018281032.1">
    <property type="nucleotide sequence ID" value="XM_018425729.1"/>
</dbReference>
<feature type="domain" description="Tyrosine specific protein phosphatases" evidence="2">
    <location>
        <begin position="183"/>
        <end position="250"/>
    </location>
</feature>
<name>A0A0J0XTY6_9TREE</name>
<accession>A0A0J0XTY6</accession>
<dbReference type="GO" id="GO:0016791">
    <property type="term" value="F:phosphatase activity"/>
    <property type="evidence" value="ECO:0007669"/>
    <property type="project" value="UniProtKB-ARBA"/>
</dbReference>
<dbReference type="GeneID" id="28986332"/>
<dbReference type="Proteomes" id="UP000053611">
    <property type="component" value="Unassembled WGS sequence"/>
</dbReference>
<keyword evidence="1" id="KW-0378">Hydrolase</keyword>
<evidence type="ECO:0000256" key="1">
    <source>
        <dbReference type="ARBA" id="ARBA00022801"/>
    </source>
</evidence>
<dbReference type="SUPFAM" id="SSF52799">
    <property type="entry name" value="(Phosphotyrosine protein) phosphatases II"/>
    <property type="match status" value="1"/>
</dbReference>
<dbReference type="OrthoDB" id="266663at2759"/>
<dbReference type="PANTHER" id="PTHR23339">
    <property type="entry name" value="TYROSINE SPECIFIC PROTEIN PHOSPHATASE AND DUAL SPECIFICITY PROTEIN PHOSPHATASE"/>
    <property type="match status" value="1"/>
</dbReference>
<dbReference type="EMBL" id="KQ087186">
    <property type="protein sequence ID" value="KLT44541.1"/>
    <property type="molecule type" value="Genomic_DNA"/>
</dbReference>
<evidence type="ECO:0000259" key="2">
    <source>
        <dbReference type="PROSITE" id="PS50056"/>
    </source>
</evidence>
<keyword evidence="4" id="KW-1185">Reference proteome</keyword>
<dbReference type="STRING" id="879819.A0A0J0XTY6"/>
<gene>
    <name evidence="3" type="ORF">CC85DRAFT_307134</name>
</gene>
<dbReference type="InterPro" id="IPR057023">
    <property type="entry name" value="PTP-SAK"/>
</dbReference>
<evidence type="ECO:0000313" key="3">
    <source>
        <dbReference type="EMBL" id="KLT44541.1"/>
    </source>
</evidence>
<dbReference type="Pfam" id="PF22784">
    <property type="entry name" value="PTP-SAK"/>
    <property type="match status" value="1"/>
</dbReference>
<proteinExistence type="predicted"/>
<dbReference type="InterPro" id="IPR000387">
    <property type="entry name" value="Tyr_Pase_dom"/>
</dbReference>